<reference evidence="1 2" key="1">
    <citation type="journal article" date="2019" name="New Phytol.">
        <title>Comparative genomics reveals unique wood-decay strategies and fruiting body development in the Schizophyllaceae.</title>
        <authorList>
            <person name="Almasi E."/>
            <person name="Sahu N."/>
            <person name="Krizsan K."/>
            <person name="Balint B."/>
            <person name="Kovacs G.M."/>
            <person name="Kiss B."/>
            <person name="Cseklye J."/>
            <person name="Drula E."/>
            <person name="Henrissat B."/>
            <person name="Nagy I."/>
            <person name="Chovatia M."/>
            <person name="Adam C."/>
            <person name="LaButti K."/>
            <person name="Lipzen A."/>
            <person name="Riley R."/>
            <person name="Grigoriev I.V."/>
            <person name="Nagy L.G."/>
        </authorList>
    </citation>
    <scope>NUCLEOTIDE SEQUENCE [LARGE SCALE GENOMIC DNA]</scope>
    <source>
        <strain evidence="1 2">NL-1724</strain>
    </source>
</reference>
<gene>
    <name evidence="1" type="ORF">BD626DRAFT_396352</name>
</gene>
<name>A0A550CNW0_9AGAR</name>
<feature type="non-terminal residue" evidence="1">
    <location>
        <position position="1"/>
    </location>
</feature>
<keyword evidence="2" id="KW-1185">Reference proteome</keyword>
<evidence type="ECO:0000313" key="1">
    <source>
        <dbReference type="EMBL" id="TRM66467.1"/>
    </source>
</evidence>
<evidence type="ECO:0000313" key="2">
    <source>
        <dbReference type="Proteomes" id="UP000320762"/>
    </source>
</evidence>
<proteinExistence type="predicted"/>
<organism evidence="1 2">
    <name type="scientific">Schizophyllum amplum</name>
    <dbReference type="NCBI Taxonomy" id="97359"/>
    <lineage>
        <taxon>Eukaryota</taxon>
        <taxon>Fungi</taxon>
        <taxon>Dikarya</taxon>
        <taxon>Basidiomycota</taxon>
        <taxon>Agaricomycotina</taxon>
        <taxon>Agaricomycetes</taxon>
        <taxon>Agaricomycetidae</taxon>
        <taxon>Agaricales</taxon>
        <taxon>Schizophyllaceae</taxon>
        <taxon>Schizophyllum</taxon>
    </lineage>
</organism>
<dbReference type="Proteomes" id="UP000320762">
    <property type="component" value="Unassembled WGS sequence"/>
</dbReference>
<dbReference type="EMBL" id="VDMD01000003">
    <property type="protein sequence ID" value="TRM66467.1"/>
    <property type="molecule type" value="Genomic_DNA"/>
</dbReference>
<sequence>RDEIREVLHDYFDDEFNSRFKAFHGNKTMIHRVPLEAIGPNHQEHADGHEKLTWQGLGMGQDITFPIYGHRDQFGGFWHIMRLMPDVRNRLAMVHHYLDLIEARNFYISLQLIVDLGTENVDMIKVHETLRLDAAPEYTLADWPAGRHLYSKHNTPIESAWKFQRDGEGHNIKEALLQGKNHGVYLPNDPLHVQTIYYIWVPLIQKRLNSYIEYYNGHRLARSKNKVNPSGHAPIYMMANPHDVKPGARDCRIRVRPELVRHLREAYGGMAARERALRFISRDFEAEADRAFQCLRLPVATLSNAWEIFSVLVEEIKRVREYGE</sequence>
<dbReference type="OrthoDB" id="6017046at2759"/>
<accession>A0A550CNW0</accession>
<dbReference type="STRING" id="97359.A0A550CNW0"/>
<dbReference type="AlphaFoldDB" id="A0A550CNW0"/>
<protein>
    <submittedName>
        <fullName evidence="1">Uncharacterized protein</fullName>
    </submittedName>
</protein>
<comment type="caution">
    <text evidence="1">The sequence shown here is derived from an EMBL/GenBank/DDBJ whole genome shotgun (WGS) entry which is preliminary data.</text>
</comment>